<sequence>MSKTILYIHQSAELYGSDKTLLYLANGININPDFNVVVVLPNDGPLKNKLEEHNIRVIISPIIKVSRSMFTSKRLVVLPFKIVTAVNKLKKSLKDTKIDIVHSNTLAVLVGAFFAKRYGIKHIWHVHEIIEKPKLVSNVFPVLVDYFSTKVVYNSKATKTFLCNKRTRLEAKSYIVLNGLDRETAVTSNKEIEAIRRDLFKADKNDIVLGLVGRINKWKGQQLLLEAFNNIKSEFNNLKLVFIGSAPPNQEHFVEDLQHKITEFSLENDCRIVPFQNNIWSIWDSIDVAVVASTEPEPFGLVALEAMLAKKPVITANHGGLVEIVLPETGYLFEPGNVSSLQDAIRQVLTNNKQAEVFKQNGYERAINKFSLQTYVDRFVLLYKETL</sequence>
<evidence type="ECO:0000259" key="2">
    <source>
        <dbReference type="Pfam" id="PF13439"/>
    </source>
</evidence>
<dbReference type="Pfam" id="PF13439">
    <property type="entry name" value="Glyco_transf_4"/>
    <property type="match status" value="1"/>
</dbReference>
<dbReference type="STRING" id="1144750.SAMN05443431_101500"/>
<dbReference type="Proteomes" id="UP000199559">
    <property type="component" value="Unassembled WGS sequence"/>
</dbReference>
<accession>A0A1I3JQ34</accession>
<organism evidence="3 4">
    <name type="scientific">Olleya namhaensis</name>
    <dbReference type="NCBI Taxonomy" id="1144750"/>
    <lineage>
        <taxon>Bacteria</taxon>
        <taxon>Pseudomonadati</taxon>
        <taxon>Bacteroidota</taxon>
        <taxon>Flavobacteriia</taxon>
        <taxon>Flavobacteriales</taxon>
        <taxon>Flavobacteriaceae</taxon>
    </lineage>
</organism>
<dbReference type="PANTHER" id="PTHR12526:SF627">
    <property type="entry name" value="D-RHAMNOSYLTRANSFERASE WBPZ"/>
    <property type="match status" value="1"/>
</dbReference>
<reference evidence="4" key="1">
    <citation type="submission" date="2016-10" db="EMBL/GenBank/DDBJ databases">
        <authorList>
            <person name="Varghese N."/>
            <person name="Submissions S."/>
        </authorList>
    </citation>
    <scope>NUCLEOTIDE SEQUENCE [LARGE SCALE GENOMIC DNA]</scope>
    <source>
        <strain evidence="4">DSM 28881</strain>
    </source>
</reference>
<feature type="domain" description="Glycosyltransferase subfamily 4-like N-terminal" evidence="2">
    <location>
        <begin position="34"/>
        <end position="183"/>
    </location>
</feature>
<dbReference type="InterPro" id="IPR028098">
    <property type="entry name" value="Glyco_trans_4-like_N"/>
</dbReference>
<keyword evidence="4" id="KW-1185">Reference proteome</keyword>
<dbReference type="PANTHER" id="PTHR12526">
    <property type="entry name" value="GLYCOSYLTRANSFERASE"/>
    <property type="match status" value="1"/>
</dbReference>
<dbReference type="InterPro" id="IPR001296">
    <property type="entry name" value="Glyco_trans_1"/>
</dbReference>
<dbReference type="AlphaFoldDB" id="A0A1I3JQ34"/>
<protein>
    <submittedName>
        <fullName evidence="3">Glycosyltransferase involved in cell wall bisynthesis</fullName>
    </submittedName>
</protein>
<dbReference type="Pfam" id="PF00534">
    <property type="entry name" value="Glycos_transf_1"/>
    <property type="match status" value="1"/>
</dbReference>
<evidence type="ECO:0000259" key="1">
    <source>
        <dbReference type="Pfam" id="PF00534"/>
    </source>
</evidence>
<dbReference type="SUPFAM" id="SSF53756">
    <property type="entry name" value="UDP-Glycosyltransferase/glycogen phosphorylase"/>
    <property type="match status" value="1"/>
</dbReference>
<dbReference type="EMBL" id="FORM01000001">
    <property type="protein sequence ID" value="SFI62276.1"/>
    <property type="molecule type" value="Genomic_DNA"/>
</dbReference>
<evidence type="ECO:0000313" key="3">
    <source>
        <dbReference type="EMBL" id="SFI62276.1"/>
    </source>
</evidence>
<evidence type="ECO:0000313" key="4">
    <source>
        <dbReference type="Proteomes" id="UP000199559"/>
    </source>
</evidence>
<feature type="domain" description="Glycosyl transferase family 1" evidence="1">
    <location>
        <begin position="201"/>
        <end position="365"/>
    </location>
</feature>
<dbReference type="RefSeq" id="WP_090837183.1">
    <property type="nucleotide sequence ID" value="NZ_FORM01000001.1"/>
</dbReference>
<gene>
    <name evidence="3" type="ORF">SAMN05443431_101500</name>
</gene>
<keyword evidence="3" id="KW-0808">Transferase</keyword>
<proteinExistence type="predicted"/>
<dbReference type="Gene3D" id="3.40.50.2000">
    <property type="entry name" value="Glycogen Phosphorylase B"/>
    <property type="match status" value="2"/>
</dbReference>
<name>A0A1I3JQ34_9FLAO</name>
<dbReference type="CDD" id="cd03801">
    <property type="entry name" value="GT4_PimA-like"/>
    <property type="match status" value="1"/>
</dbReference>
<dbReference type="GO" id="GO:0016757">
    <property type="term" value="F:glycosyltransferase activity"/>
    <property type="evidence" value="ECO:0007669"/>
    <property type="project" value="InterPro"/>
</dbReference>